<dbReference type="GO" id="GO:0005576">
    <property type="term" value="C:extracellular region"/>
    <property type="evidence" value="ECO:0007669"/>
    <property type="project" value="UniProtKB-SubCell"/>
</dbReference>
<evidence type="ECO:0000256" key="3">
    <source>
        <dbReference type="SAM" id="MobiDB-lite"/>
    </source>
</evidence>
<dbReference type="InterPro" id="IPR050557">
    <property type="entry name" value="RTX_toxin/Mannuronan_C5-epim"/>
</dbReference>
<dbReference type="PANTHER" id="PTHR38340">
    <property type="entry name" value="S-LAYER PROTEIN"/>
    <property type="match status" value="1"/>
</dbReference>
<protein>
    <submittedName>
        <fullName evidence="4">Calcium-binding protein</fullName>
    </submittedName>
</protein>
<dbReference type="PROSITE" id="PS00330">
    <property type="entry name" value="HEMOLYSIN_CALCIUM"/>
    <property type="match status" value="7"/>
</dbReference>
<organism evidence="4 5">
    <name type="scientific">Inquilinus limosus</name>
    <dbReference type="NCBI Taxonomy" id="171674"/>
    <lineage>
        <taxon>Bacteria</taxon>
        <taxon>Pseudomonadati</taxon>
        <taxon>Pseudomonadota</taxon>
        <taxon>Alphaproteobacteria</taxon>
        <taxon>Rhodospirillales</taxon>
        <taxon>Rhodospirillaceae</taxon>
        <taxon>Inquilinus</taxon>
    </lineage>
</organism>
<gene>
    <name evidence="4" type="ORF">JF625_05975</name>
</gene>
<dbReference type="Pfam" id="PF00353">
    <property type="entry name" value="HemolysinCabind"/>
    <property type="match status" value="13"/>
</dbReference>
<dbReference type="InterPro" id="IPR001343">
    <property type="entry name" value="Hemolysn_Ca-bd"/>
</dbReference>
<dbReference type="SUPFAM" id="SSF51120">
    <property type="entry name" value="beta-Roll"/>
    <property type="match status" value="5"/>
</dbReference>
<evidence type="ECO:0000313" key="5">
    <source>
        <dbReference type="Proteomes" id="UP000700706"/>
    </source>
</evidence>
<proteinExistence type="predicted"/>
<dbReference type="EMBL" id="JAEKLZ010000130">
    <property type="protein sequence ID" value="MBW8724691.1"/>
    <property type="molecule type" value="Genomic_DNA"/>
</dbReference>
<feature type="compositionally biased region" description="Gly residues" evidence="3">
    <location>
        <begin position="182"/>
        <end position="191"/>
    </location>
</feature>
<dbReference type="PANTHER" id="PTHR38340:SF1">
    <property type="entry name" value="S-LAYER PROTEIN"/>
    <property type="match status" value="1"/>
</dbReference>
<dbReference type="InterPro" id="IPR011049">
    <property type="entry name" value="Serralysin-like_metalloprot_C"/>
</dbReference>
<dbReference type="InterPro" id="IPR018511">
    <property type="entry name" value="Hemolysin-typ_Ca-bd_CS"/>
</dbReference>
<dbReference type="GO" id="GO:0005509">
    <property type="term" value="F:calcium ion binding"/>
    <property type="evidence" value="ECO:0007669"/>
    <property type="project" value="InterPro"/>
</dbReference>
<feature type="region of interest" description="Disordered" evidence="3">
    <location>
        <begin position="182"/>
        <end position="202"/>
    </location>
</feature>
<accession>A0A952FHX5</accession>
<dbReference type="Proteomes" id="UP000700706">
    <property type="component" value="Unassembled WGS sequence"/>
</dbReference>
<evidence type="ECO:0000256" key="1">
    <source>
        <dbReference type="ARBA" id="ARBA00004613"/>
    </source>
</evidence>
<evidence type="ECO:0000313" key="4">
    <source>
        <dbReference type="EMBL" id="MBW8724691.1"/>
    </source>
</evidence>
<dbReference type="Gene3D" id="2.150.10.10">
    <property type="entry name" value="Serralysin-like metalloprotease, C-terminal"/>
    <property type="match status" value="7"/>
</dbReference>
<reference evidence="4" key="1">
    <citation type="submission" date="2020-06" db="EMBL/GenBank/DDBJ databases">
        <title>Stable isotope informed genome-resolved metagenomics uncovers potential trophic interactions in rhizosphere soil.</title>
        <authorList>
            <person name="Starr E.P."/>
            <person name="Shi S."/>
            <person name="Blazewicz S.J."/>
            <person name="Koch B.J."/>
            <person name="Probst A.J."/>
            <person name="Hungate B.A."/>
            <person name="Pett-Ridge J."/>
            <person name="Firestone M.K."/>
            <person name="Banfield J.F."/>
        </authorList>
    </citation>
    <scope>NUCLEOTIDE SEQUENCE</scope>
    <source>
        <strain evidence="4">YM_69_17</strain>
    </source>
</reference>
<name>A0A952FHX5_9PROT</name>
<dbReference type="PRINTS" id="PR00313">
    <property type="entry name" value="CABNDNGRPT"/>
</dbReference>
<comment type="subcellular location">
    <subcellularLocation>
        <location evidence="1">Secreted</location>
    </subcellularLocation>
</comment>
<comment type="caution">
    <text evidence="4">The sequence shown here is derived from an EMBL/GenBank/DDBJ whole genome shotgun (WGS) entry which is preliminary data.</text>
</comment>
<keyword evidence="2" id="KW-0964">Secreted</keyword>
<sequence length="800" mass="79035">MAVNGSAGNDLIHVSGDGVLTPPGFTDIPQATDFEDALYGLGGNDLIYGGGGRDDIDGGDGNDVLYGGDGDEVIQGGNGNDLLIGGAGQDTLLGGAGIDIIRYDGPAGVLVNLHTCRGHGGDAEGDVFFGVESVEGTNFVDNLFGSSASETLRGRDGDDSIAGFGGNDLLFGDAGKDRVLGGDGNDGLSGGDGDDDLDGGAGADRLDGGLGADMIDYARRTVGVTVDLSTGRCAGGEAEGDTLSSIENIYGSDAGDTLTGSSVANLLIGSSGNDVLTGLAGDDQLYGSEGDDVLRGGAGADELGGHTGNDLVTYFGTAIAVTVDLLHGVGSGGEAEGDTYSEIDNVNGSTAGDYIFGNAGANVFNGYEGDDRLFGYDGDDTLIAGPGDDLMQGGAGADRLEGGAGIDTVEYYGAVGVRVELSTGLGVGGEAQGDRLSGLENIHGTGFGDVLTGSAVANHLEGRGGDDVLDGLGGADVLFGDIGDDTLRGGDGDDVLYLDNGNDLLDGGAGRDTLVFLSAMTADWQAGVFDPSIAGDNWQGWEVIQGSSGDDRIVTGSFGFAVELRGGAGNDVLAAGIDGAVGDTLLGEDGNDNLNGGVGDDVLRGGAGADVLEGSAGTDTASYFTGSIGVSVNLATGLGNGGEAQGDTLSGIENLSGSQGNDSLIGNTYANILQGSGGNDVLTGAGGPDTLTGGTGADRFVYGSAAQSPVGAGADRITDFSHGQGDRIDLAAIDASTAVAGDQAFSFIGGGLYTGVAGQLRYAVFDGVTIIGGDLNGDKVTDFHITLTGTIALVAADFVL</sequence>
<dbReference type="AlphaFoldDB" id="A0A952FHX5"/>
<evidence type="ECO:0000256" key="2">
    <source>
        <dbReference type="ARBA" id="ARBA00022525"/>
    </source>
</evidence>